<evidence type="ECO:0000313" key="2">
    <source>
        <dbReference type="EMBL" id="TXF87117.1"/>
    </source>
</evidence>
<feature type="signal peptide" evidence="1">
    <location>
        <begin position="1"/>
        <end position="21"/>
    </location>
</feature>
<dbReference type="AlphaFoldDB" id="A0A5C7FIH6"/>
<dbReference type="Proteomes" id="UP000321907">
    <property type="component" value="Unassembled WGS sequence"/>
</dbReference>
<dbReference type="EMBL" id="VOXD01000036">
    <property type="protein sequence ID" value="TXF87117.1"/>
    <property type="molecule type" value="Genomic_DNA"/>
</dbReference>
<dbReference type="PROSITE" id="PS51257">
    <property type="entry name" value="PROKAR_LIPOPROTEIN"/>
    <property type="match status" value="1"/>
</dbReference>
<name>A0A5C7FIH6_9BACT</name>
<dbReference type="OrthoDB" id="1150971at2"/>
<proteinExistence type="predicted"/>
<comment type="caution">
    <text evidence="2">The sequence shown here is derived from an EMBL/GenBank/DDBJ whole genome shotgun (WGS) entry which is preliminary data.</text>
</comment>
<evidence type="ECO:0000256" key="1">
    <source>
        <dbReference type="SAM" id="SignalP"/>
    </source>
</evidence>
<organism evidence="2 3">
    <name type="scientific">Neolewinella aurantiaca</name>
    <dbReference type="NCBI Taxonomy" id="2602767"/>
    <lineage>
        <taxon>Bacteria</taxon>
        <taxon>Pseudomonadati</taxon>
        <taxon>Bacteroidota</taxon>
        <taxon>Saprospiria</taxon>
        <taxon>Saprospirales</taxon>
        <taxon>Lewinellaceae</taxon>
        <taxon>Neolewinella</taxon>
    </lineage>
</organism>
<gene>
    <name evidence="2" type="ORF">FUA23_18670</name>
</gene>
<sequence>MRNLFLFPLLLGFLLAFTSCGEDNAASVQPPLASVVEELPPNATLEGIEAKITKATNESFFNVDAAPLARLHEEINAVATPGYDRLVAYWSAYNDFQTAIFHMKNEEPAESERTVRRGIDALAAIEGKNAEELTLQAFLQGFAIQFNTGMATARAANEAMASIEAARELNPDNLRTQYVLGSLDFYTPAEYGGGKKAEGFLVKAIDLPVQTVASSYLPSWGKAEAYELLVRHYKAAADEAVASRYLKEGLSQYPDNYQLSALNTAGE</sequence>
<dbReference type="RefSeq" id="WP_147932289.1">
    <property type="nucleotide sequence ID" value="NZ_VOXD01000036.1"/>
</dbReference>
<reference evidence="2 3" key="1">
    <citation type="submission" date="2019-08" db="EMBL/GenBank/DDBJ databases">
        <title>Lewinella sp. strain SSH13 Genome sequencing and assembly.</title>
        <authorList>
            <person name="Kim I."/>
        </authorList>
    </citation>
    <scope>NUCLEOTIDE SEQUENCE [LARGE SCALE GENOMIC DNA]</scope>
    <source>
        <strain evidence="2 3">SSH13</strain>
    </source>
</reference>
<keyword evidence="3" id="KW-1185">Reference proteome</keyword>
<accession>A0A5C7FIH6</accession>
<protein>
    <submittedName>
        <fullName evidence="2">Uncharacterized protein</fullName>
    </submittedName>
</protein>
<keyword evidence="1" id="KW-0732">Signal</keyword>
<evidence type="ECO:0000313" key="3">
    <source>
        <dbReference type="Proteomes" id="UP000321907"/>
    </source>
</evidence>
<feature type="chain" id="PRO_5022827613" evidence="1">
    <location>
        <begin position="22"/>
        <end position="267"/>
    </location>
</feature>